<dbReference type="EMBL" id="CM007898">
    <property type="protein sequence ID" value="OTG14917.1"/>
    <property type="molecule type" value="Genomic_DNA"/>
</dbReference>
<organism evidence="2 3">
    <name type="scientific">Helianthus annuus</name>
    <name type="common">Common sunflower</name>
    <dbReference type="NCBI Taxonomy" id="4232"/>
    <lineage>
        <taxon>Eukaryota</taxon>
        <taxon>Viridiplantae</taxon>
        <taxon>Streptophyta</taxon>
        <taxon>Embryophyta</taxon>
        <taxon>Tracheophyta</taxon>
        <taxon>Spermatophyta</taxon>
        <taxon>Magnoliopsida</taxon>
        <taxon>eudicotyledons</taxon>
        <taxon>Gunneridae</taxon>
        <taxon>Pentapetalae</taxon>
        <taxon>asterids</taxon>
        <taxon>campanulids</taxon>
        <taxon>Asterales</taxon>
        <taxon>Asteraceae</taxon>
        <taxon>Asteroideae</taxon>
        <taxon>Heliantheae alliance</taxon>
        <taxon>Heliantheae</taxon>
        <taxon>Helianthus</taxon>
    </lineage>
</organism>
<evidence type="ECO:0000313" key="3">
    <source>
        <dbReference type="Proteomes" id="UP000215914"/>
    </source>
</evidence>
<dbReference type="Proteomes" id="UP000215914">
    <property type="component" value="Chromosome 9"/>
</dbReference>
<dbReference type="InParanoid" id="A0A251TUV2"/>
<dbReference type="EMBL" id="MNCJ02000324">
    <property type="protein sequence ID" value="KAF5790691.1"/>
    <property type="molecule type" value="Genomic_DNA"/>
</dbReference>
<evidence type="ECO:0000313" key="2">
    <source>
        <dbReference type="EMBL" id="OTG14917.1"/>
    </source>
</evidence>
<evidence type="ECO:0000313" key="1">
    <source>
        <dbReference type="EMBL" id="KAF5790691.1"/>
    </source>
</evidence>
<proteinExistence type="predicted"/>
<name>A0A251TUV2_HELAN</name>
<reference evidence="1" key="3">
    <citation type="submission" date="2020-06" db="EMBL/GenBank/DDBJ databases">
        <title>Helianthus annuus Genome sequencing and assembly Release 2.</title>
        <authorList>
            <person name="Gouzy J."/>
            <person name="Langlade N."/>
            <person name="Munos S."/>
        </authorList>
    </citation>
    <scope>NUCLEOTIDE SEQUENCE</scope>
    <source>
        <tissue evidence="1">Leaves</tissue>
    </source>
</reference>
<dbReference type="Gramene" id="mRNA:HanXRQr2_Chr09g0386181">
    <property type="protein sequence ID" value="CDS:HanXRQr2_Chr09g0386181.1"/>
    <property type="gene ID" value="HanXRQr2_Chr09g0386181"/>
</dbReference>
<accession>A0A251TUV2</accession>
<gene>
    <name evidence="2" type="ORF">HannXRQ_Chr09g0254671</name>
    <name evidence="1" type="ORF">HanXRQr2_Chr09g0386181</name>
</gene>
<sequence length="58" mass="6948">MGSIFRSVLINLKTQSRCFCHRPNHLLQSYWSTSRLHMKPSPNHFLQRWLDYLCSSKP</sequence>
<reference evidence="2" key="2">
    <citation type="submission" date="2017-02" db="EMBL/GenBank/DDBJ databases">
        <title>Sunflower complete genome.</title>
        <authorList>
            <person name="Langlade N."/>
            <person name="Munos S."/>
        </authorList>
    </citation>
    <scope>NUCLEOTIDE SEQUENCE [LARGE SCALE GENOMIC DNA]</scope>
    <source>
        <tissue evidence="2">Leaves</tissue>
    </source>
</reference>
<keyword evidence="3" id="KW-1185">Reference proteome</keyword>
<reference evidence="1 3" key="1">
    <citation type="journal article" date="2017" name="Nature">
        <title>The sunflower genome provides insights into oil metabolism, flowering and Asterid evolution.</title>
        <authorList>
            <person name="Badouin H."/>
            <person name="Gouzy J."/>
            <person name="Grassa C.J."/>
            <person name="Murat F."/>
            <person name="Staton S.E."/>
            <person name="Cottret L."/>
            <person name="Lelandais-Briere C."/>
            <person name="Owens G.L."/>
            <person name="Carrere S."/>
            <person name="Mayjonade B."/>
            <person name="Legrand L."/>
            <person name="Gill N."/>
            <person name="Kane N.C."/>
            <person name="Bowers J.E."/>
            <person name="Hubner S."/>
            <person name="Bellec A."/>
            <person name="Berard A."/>
            <person name="Berges H."/>
            <person name="Blanchet N."/>
            <person name="Boniface M.C."/>
            <person name="Brunel D."/>
            <person name="Catrice O."/>
            <person name="Chaidir N."/>
            <person name="Claudel C."/>
            <person name="Donnadieu C."/>
            <person name="Faraut T."/>
            <person name="Fievet G."/>
            <person name="Helmstetter N."/>
            <person name="King M."/>
            <person name="Knapp S.J."/>
            <person name="Lai Z."/>
            <person name="Le Paslier M.C."/>
            <person name="Lippi Y."/>
            <person name="Lorenzon L."/>
            <person name="Mandel J.R."/>
            <person name="Marage G."/>
            <person name="Marchand G."/>
            <person name="Marquand E."/>
            <person name="Bret-Mestries E."/>
            <person name="Morien E."/>
            <person name="Nambeesan S."/>
            <person name="Nguyen T."/>
            <person name="Pegot-Espagnet P."/>
            <person name="Pouilly N."/>
            <person name="Raftis F."/>
            <person name="Sallet E."/>
            <person name="Schiex T."/>
            <person name="Thomas J."/>
            <person name="Vandecasteele C."/>
            <person name="Vares D."/>
            <person name="Vear F."/>
            <person name="Vautrin S."/>
            <person name="Crespi M."/>
            <person name="Mangin B."/>
            <person name="Burke J.M."/>
            <person name="Salse J."/>
            <person name="Munos S."/>
            <person name="Vincourt P."/>
            <person name="Rieseberg L.H."/>
            <person name="Langlade N.B."/>
        </authorList>
    </citation>
    <scope>NUCLEOTIDE SEQUENCE [LARGE SCALE GENOMIC DNA]</scope>
    <source>
        <strain evidence="3">cv. SF193</strain>
        <tissue evidence="1">Leaves</tissue>
    </source>
</reference>
<protein>
    <submittedName>
        <fullName evidence="2">Uncharacterized protein</fullName>
    </submittedName>
</protein>
<dbReference type="AlphaFoldDB" id="A0A251TUV2"/>